<dbReference type="Pfam" id="PF00294">
    <property type="entry name" value="PfkB"/>
    <property type="match status" value="1"/>
</dbReference>
<dbReference type="AlphaFoldDB" id="A0A8J4F1B2"/>
<keyword evidence="4" id="KW-1185">Reference proteome</keyword>
<evidence type="ECO:0000313" key="4">
    <source>
        <dbReference type="Proteomes" id="UP000747399"/>
    </source>
</evidence>
<feature type="region of interest" description="Disordered" evidence="1">
    <location>
        <begin position="1"/>
        <end position="20"/>
    </location>
</feature>
<evidence type="ECO:0000259" key="2">
    <source>
        <dbReference type="Pfam" id="PF00294"/>
    </source>
</evidence>
<dbReference type="Proteomes" id="UP000747399">
    <property type="component" value="Unassembled WGS sequence"/>
</dbReference>
<dbReference type="SUPFAM" id="SSF53613">
    <property type="entry name" value="Ribokinase-like"/>
    <property type="match status" value="1"/>
</dbReference>
<dbReference type="PANTHER" id="PTHR42774">
    <property type="entry name" value="PHOSPHOTRANSFERASE SYSTEM TRANSPORT PROTEIN"/>
    <property type="match status" value="1"/>
</dbReference>
<organism evidence="3 4">
    <name type="scientific">Volvox africanus</name>
    <dbReference type="NCBI Taxonomy" id="51714"/>
    <lineage>
        <taxon>Eukaryota</taxon>
        <taxon>Viridiplantae</taxon>
        <taxon>Chlorophyta</taxon>
        <taxon>core chlorophytes</taxon>
        <taxon>Chlorophyceae</taxon>
        <taxon>CS clade</taxon>
        <taxon>Chlamydomonadales</taxon>
        <taxon>Volvocaceae</taxon>
        <taxon>Volvox</taxon>
    </lineage>
</organism>
<sequence>MWDVIPHPRTHGPTDQTQGGGNCANALTAAARLGLAPTLVTKIGADGLGDGIISELHRDGIDTTHVLRAKGHPSPFTYIIVDRQGGTRTCIHTPGATLEPYEMDEQRISSVLEGASLVYFDGRLTEAAVPLARAARLRKIPVRCTEMGKGVMLGSVEFTFGRLHRVYEGQNMTGHVVSLSYPSA</sequence>
<dbReference type="PANTHER" id="PTHR42774:SF3">
    <property type="entry name" value="KETOHEXOKINASE"/>
    <property type="match status" value="1"/>
</dbReference>
<dbReference type="InterPro" id="IPR011611">
    <property type="entry name" value="PfkB_dom"/>
</dbReference>
<accession>A0A8J4F1B2</accession>
<comment type="caution">
    <text evidence="3">The sequence shown here is derived from an EMBL/GenBank/DDBJ whole genome shotgun (WGS) entry which is preliminary data.</text>
</comment>
<dbReference type="InterPro" id="IPR052562">
    <property type="entry name" value="Ketohexokinase-related"/>
</dbReference>
<name>A0A8J4F1B2_9CHLO</name>
<proteinExistence type="predicted"/>
<dbReference type="InterPro" id="IPR029056">
    <property type="entry name" value="Ribokinase-like"/>
</dbReference>
<dbReference type="Gene3D" id="3.40.1190.20">
    <property type="match status" value="1"/>
</dbReference>
<gene>
    <name evidence="3" type="ORF">Vafri_11071</name>
</gene>
<dbReference type="EMBL" id="BNCO01000021">
    <property type="protein sequence ID" value="GIL55508.1"/>
    <property type="molecule type" value="Genomic_DNA"/>
</dbReference>
<evidence type="ECO:0000256" key="1">
    <source>
        <dbReference type="SAM" id="MobiDB-lite"/>
    </source>
</evidence>
<evidence type="ECO:0000313" key="3">
    <source>
        <dbReference type="EMBL" id="GIL55508.1"/>
    </source>
</evidence>
<feature type="domain" description="Carbohydrate kinase PfkB" evidence="2">
    <location>
        <begin position="11"/>
        <end position="137"/>
    </location>
</feature>
<protein>
    <recommendedName>
        <fullName evidence="2">Carbohydrate kinase PfkB domain-containing protein</fullName>
    </recommendedName>
</protein>
<reference evidence="3" key="1">
    <citation type="journal article" date="2021" name="Proc. Natl. Acad. Sci. U.S.A.">
        <title>Three genomes in the algal genus Volvox reveal the fate of a haploid sex-determining region after a transition to homothallism.</title>
        <authorList>
            <person name="Yamamoto K."/>
            <person name="Hamaji T."/>
            <person name="Kawai-Toyooka H."/>
            <person name="Matsuzaki R."/>
            <person name="Takahashi F."/>
            <person name="Nishimura Y."/>
            <person name="Kawachi M."/>
            <person name="Noguchi H."/>
            <person name="Minakuchi Y."/>
            <person name="Umen J.G."/>
            <person name="Toyoda A."/>
            <person name="Nozaki H."/>
        </authorList>
    </citation>
    <scope>NUCLEOTIDE SEQUENCE</scope>
    <source>
        <strain evidence="3">NIES-3780</strain>
    </source>
</reference>